<reference evidence="17 18" key="1">
    <citation type="journal article" date="2017" name="J. Biol. Chem.">
        <title>Catalytic Mechanism of a Novel Glycoside Hydrolase Family 16 "Elongating" beta-Transglycosylase.</title>
        <authorList>
            <person name="Qin Z."/>
            <person name="Yang S."/>
            <person name="Zhao L."/>
            <person name="You X."/>
            <person name="Yan Q."/>
            <person name="Jiang Z."/>
        </authorList>
    </citation>
    <scope>X-RAY CRYSTALLOGRAPHY (1.59 ANGSTROMS)</scope>
    <scope>DISULFIDE BONDS</scope>
    <source>
        <strain evidence="17">CGMCC AS3.6885</strain>
        <strain evidence="17">J18</strain>
    </source>
</reference>
<dbReference type="AlphaFoldDB" id="A0A1S4NYE9"/>
<keyword evidence="14" id="KW-0326">Glycosidase</keyword>
<evidence type="ECO:0000256" key="4">
    <source>
        <dbReference type="ARBA" id="ARBA00012599"/>
    </source>
</evidence>
<keyword evidence="8" id="KW-0378">Hydrolase</keyword>
<evidence type="ECO:0000256" key="11">
    <source>
        <dbReference type="ARBA" id="ARBA00023180"/>
    </source>
</evidence>
<evidence type="ECO:0000256" key="12">
    <source>
        <dbReference type="ARBA" id="ARBA00023277"/>
    </source>
</evidence>
<dbReference type="SMR" id="A0A1S4NYE9"/>
<comment type="subcellular location">
    <subcellularLocation>
        <location evidence="2">Cell membrane</location>
        <topology evidence="2">Lipid-anchor</topology>
        <topology evidence="2">GPI-anchor</topology>
    </subcellularLocation>
</comment>
<evidence type="ECO:0000256" key="15">
    <source>
        <dbReference type="ARBA" id="ARBA00023326"/>
    </source>
</evidence>
<keyword evidence="9" id="KW-0136">Cellulose degradation</keyword>
<evidence type="ECO:0000256" key="7">
    <source>
        <dbReference type="ARBA" id="ARBA00022729"/>
    </source>
</evidence>
<dbReference type="FunFam" id="2.60.120.200:FF:000114">
    <property type="entry name" value="Probable endo-1,3(4)-beta-glucanase NFIA_089530"/>
    <property type="match status" value="1"/>
</dbReference>
<comment type="catalytic activity">
    <reaction evidence="1">
        <text>Endohydrolysis of (1-&gt;3)- or (1-&gt;4)-linkages in beta-D-glucans when the glucose residue whose reducing group is involved in the linkage to be hydrolyzed is itself substituted at C-3.</text>
        <dbReference type="EC" id="3.2.1.6"/>
    </reaction>
</comment>
<dbReference type="GO" id="GO:0098552">
    <property type="term" value="C:side of membrane"/>
    <property type="evidence" value="ECO:0007669"/>
    <property type="project" value="UniProtKB-KW"/>
</dbReference>
<evidence type="ECO:0000256" key="1">
    <source>
        <dbReference type="ARBA" id="ARBA00000124"/>
    </source>
</evidence>
<dbReference type="InterPro" id="IPR050546">
    <property type="entry name" value="Glycosyl_Hydrlase_16"/>
</dbReference>
<dbReference type="SUPFAM" id="SSF49899">
    <property type="entry name" value="Concanavalin A-like lectins/glucanases"/>
    <property type="match status" value="1"/>
</dbReference>
<feature type="disulfide bond" evidence="18">
    <location>
        <begin position="139"/>
        <end position="230"/>
    </location>
</feature>
<evidence type="ECO:0000256" key="13">
    <source>
        <dbReference type="ARBA" id="ARBA00023288"/>
    </source>
</evidence>
<evidence type="ECO:0000256" key="10">
    <source>
        <dbReference type="ARBA" id="ARBA00023136"/>
    </source>
</evidence>
<keyword evidence="10" id="KW-0472">Membrane</keyword>
<evidence type="ECO:0000259" key="16">
    <source>
        <dbReference type="PROSITE" id="PS51762"/>
    </source>
</evidence>
<dbReference type="Pfam" id="PF26113">
    <property type="entry name" value="GH16_XgeA"/>
    <property type="match status" value="1"/>
</dbReference>
<feature type="disulfide bond" evidence="18">
    <location>
        <begin position="156"/>
        <end position="165"/>
    </location>
</feature>
<keyword evidence="15" id="KW-0624">Polysaccharide degradation</keyword>
<evidence type="ECO:0000256" key="2">
    <source>
        <dbReference type="ARBA" id="ARBA00004609"/>
    </source>
</evidence>
<dbReference type="InterPro" id="IPR013320">
    <property type="entry name" value="ConA-like_dom_sf"/>
</dbReference>
<keyword evidence="6" id="KW-0336">GPI-anchor</keyword>
<feature type="domain" description="GH16" evidence="16">
    <location>
        <begin position="1"/>
        <end position="260"/>
    </location>
</feature>
<evidence type="ECO:0007829" key="18">
    <source>
        <dbReference type="PDB" id="5JVV"/>
    </source>
</evidence>
<evidence type="ECO:0000256" key="14">
    <source>
        <dbReference type="ARBA" id="ARBA00023295"/>
    </source>
</evidence>
<evidence type="ECO:0000256" key="5">
    <source>
        <dbReference type="ARBA" id="ARBA00022475"/>
    </source>
</evidence>
<dbReference type="PANTHER" id="PTHR10963:SF58">
    <property type="entry name" value="ENDO-1,3(4)-BETA-GLUCANASE XGEA"/>
    <property type="match status" value="1"/>
</dbReference>
<name>A0A1S4NYE9_9EURO</name>
<dbReference type="Gene3D" id="2.60.120.200">
    <property type="match status" value="1"/>
</dbReference>
<evidence type="ECO:0000256" key="6">
    <source>
        <dbReference type="ARBA" id="ARBA00022622"/>
    </source>
</evidence>
<dbReference type="PDB" id="5JVV">
    <property type="method" value="X-ray"/>
    <property type="resolution" value="1.59 A"/>
    <property type="chains" value="A/B=1-298"/>
</dbReference>
<dbReference type="CDD" id="cd02181">
    <property type="entry name" value="GH16_fungal_Lam16A_glucanase"/>
    <property type="match status" value="1"/>
</dbReference>
<dbReference type="PDBsum" id="5JVV"/>
<dbReference type="PROSITE" id="PS51762">
    <property type="entry name" value="GH16_2"/>
    <property type="match status" value="1"/>
</dbReference>
<keyword evidence="12" id="KW-0119">Carbohydrate metabolism</keyword>
<comment type="similarity">
    <text evidence="3">Belongs to the glycosyl hydrolase 16 family.</text>
</comment>
<keyword evidence="5" id="KW-1003">Cell membrane</keyword>
<evidence type="ECO:0000256" key="8">
    <source>
        <dbReference type="ARBA" id="ARBA00022801"/>
    </source>
</evidence>
<dbReference type="PANTHER" id="PTHR10963">
    <property type="entry name" value="GLYCOSYL HYDROLASE-RELATED"/>
    <property type="match status" value="1"/>
</dbReference>
<evidence type="ECO:0000256" key="3">
    <source>
        <dbReference type="ARBA" id="ARBA00006865"/>
    </source>
</evidence>
<dbReference type="GO" id="GO:0052861">
    <property type="term" value="F:endo-1,3(4)-beta-glucanase activity"/>
    <property type="evidence" value="ECO:0007669"/>
    <property type="project" value="UniProtKB-EC"/>
</dbReference>
<keyword evidence="17 18" id="KW-0002">3D-structure</keyword>
<feature type="disulfide bond" evidence="18">
    <location>
        <begin position="248"/>
        <end position="273"/>
    </location>
</feature>
<accession>A0A1S4NYE9</accession>
<keyword evidence="11" id="KW-0325">Glycoprotein</keyword>
<dbReference type="InterPro" id="IPR000757">
    <property type="entry name" value="Beta-glucanase-like"/>
</dbReference>
<sequence length="298" mass="32514">QSYTLKDSLSGKDFLDAFSFFADRDPTNGFVHYVSREVAEGEGLVKVTSSGSVYLGVDHTNTLSLTDIGRKSVRLESTDKIDHGLVIADIKHMPGSICGAWPAFWTVGDTWPDDGEIDIIEGVNTQSQNTMVLHTKGNCEITSDDDQTGTTTSNQCSLDAGPAGCVVQGTPGSYGSSFNEQGGGVYAMQWTDEFIKLWFFPRSAIPKSIESDSPDVSEFGTPMGNFKGTCDIGKEFKPQKLVFDTTFCGDWAGSVYGQSDSCPLTKEDSLASCIDFVATKPEEFKEAYWEINYLKTYT</sequence>
<dbReference type="GO" id="GO:0005886">
    <property type="term" value="C:plasma membrane"/>
    <property type="evidence" value="ECO:0007669"/>
    <property type="project" value="UniProtKB-SubCell"/>
</dbReference>
<keyword evidence="13" id="KW-0449">Lipoprotein</keyword>
<evidence type="ECO:0000313" key="17">
    <source>
        <dbReference type="PDB" id="5JVV"/>
    </source>
</evidence>
<feature type="disulfide bond" evidence="18">
    <location>
        <begin position="98"/>
        <end position="262"/>
    </location>
</feature>
<dbReference type="EC" id="3.2.1.6" evidence="4"/>
<organism evidence="17">
    <name type="scientific">Paecilomyces sp. 'thermophila'</name>
    <dbReference type="NCBI Taxonomy" id="566408"/>
    <lineage>
        <taxon>Eukaryota</taxon>
        <taxon>Fungi</taxon>
        <taxon>Dikarya</taxon>
        <taxon>Ascomycota</taxon>
        <taxon>Pezizomycotina</taxon>
        <taxon>Eurotiomycetes</taxon>
        <taxon>Eurotiomycetidae</taxon>
        <taxon>Eurotiales</taxon>
        <taxon>Thermoascaceae</taxon>
        <taxon>Paecilomyces</taxon>
    </lineage>
</organism>
<keyword evidence="7" id="KW-0732">Signal</keyword>
<dbReference type="GO" id="GO:0030245">
    <property type="term" value="P:cellulose catabolic process"/>
    <property type="evidence" value="ECO:0007669"/>
    <property type="project" value="UniProtKB-KW"/>
</dbReference>
<evidence type="ECO:0000256" key="9">
    <source>
        <dbReference type="ARBA" id="ARBA00023001"/>
    </source>
</evidence>
<protein>
    <recommendedName>
        <fullName evidence="4">endo-1,3(4)-beta-glucanase</fullName>
        <ecNumber evidence="4">3.2.1.6</ecNumber>
    </recommendedName>
</protein>
<proteinExistence type="evidence at protein level"/>